<evidence type="ECO:0000313" key="2">
    <source>
        <dbReference type="EMBL" id="PAV75780.1"/>
    </source>
</evidence>
<accession>A0A2A2KPC7</accession>
<keyword evidence="1" id="KW-0472">Membrane</keyword>
<dbReference type="STRING" id="2018661.A0A2A2KPC7"/>
<feature type="transmembrane region" description="Helical" evidence="1">
    <location>
        <begin position="85"/>
        <end position="106"/>
    </location>
</feature>
<name>A0A2A2KPC7_9BILA</name>
<evidence type="ECO:0000313" key="3">
    <source>
        <dbReference type="Proteomes" id="UP000218231"/>
    </source>
</evidence>
<dbReference type="AlphaFoldDB" id="A0A2A2KPC7"/>
<proteinExistence type="predicted"/>
<organism evidence="2 3">
    <name type="scientific">Diploscapter pachys</name>
    <dbReference type="NCBI Taxonomy" id="2018661"/>
    <lineage>
        <taxon>Eukaryota</taxon>
        <taxon>Metazoa</taxon>
        <taxon>Ecdysozoa</taxon>
        <taxon>Nematoda</taxon>
        <taxon>Chromadorea</taxon>
        <taxon>Rhabditida</taxon>
        <taxon>Rhabditina</taxon>
        <taxon>Rhabditomorpha</taxon>
        <taxon>Rhabditoidea</taxon>
        <taxon>Rhabditidae</taxon>
        <taxon>Diploscapter</taxon>
    </lineage>
</organism>
<keyword evidence="3" id="KW-1185">Reference proteome</keyword>
<comment type="caution">
    <text evidence="2">The sequence shown here is derived from an EMBL/GenBank/DDBJ whole genome shotgun (WGS) entry which is preliminary data.</text>
</comment>
<protein>
    <recommendedName>
        <fullName evidence="4">Cadherin domain-containing protein</fullName>
    </recommendedName>
</protein>
<evidence type="ECO:0008006" key="4">
    <source>
        <dbReference type="Google" id="ProtNLM"/>
    </source>
</evidence>
<keyword evidence="1" id="KW-1133">Transmembrane helix</keyword>
<keyword evidence="1" id="KW-0812">Transmembrane</keyword>
<dbReference type="Proteomes" id="UP000218231">
    <property type="component" value="Unassembled WGS sequence"/>
</dbReference>
<sequence length="194" mass="21027">MKIGAMPVLGTLKYPNEKRAVYKLLNMNRDFSVDPTSGIVRIQSEAKPQCSVCELIVMGTTDEGEITVARIVVKNPSFVMSVTSALTISILVLLTLIFTIILIIVCRRVHYVWRGQKRTNICWMNGPAAGGSESGMTISGGGGTMPSTTSSRYIVNADKDRYETAKSPIPKRAQGAHLVPVTVTTTDGAPTVYF</sequence>
<reference evidence="2 3" key="1">
    <citation type="journal article" date="2017" name="Curr. Biol.">
        <title>Genome architecture and evolution of a unichromosomal asexual nematode.</title>
        <authorList>
            <person name="Fradin H."/>
            <person name="Zegar C."/>
            <person name="Gutwein M."/>
            <person name="Lucas J."/>
            <person name="Kovtun M."/>
            <person name="Corcoran D."/>
            <person name="Baugh L.R."/>
            <person name="Kiontke K."/>
            <person name="Gunsalus K."/>
            <person name="Fitch D.H."/>
            <person name="Piano F."/>
        </authorList>
    </citation>
    <scope>NUCLEOTIDE SEQUENCE [LARGE SCALE GENOMIC DNA]</scope>
    <source>
        <strain evidence="2">PF1309</strain>
    </source>
</reference>
<dbReference type="EMBL" id="LIAE01008038">
    <property type="protein sequence ID" value="PAV75780.1"/>
    <property type="molecule type" value="Genomic_DNA"/>
</dbReference>
<gene>
    <name evidence="2" type="ORF">WR25_11725</name>
</gene>
<dbReference type="OrthoDB" id="6250271at2759"/>
<evidence type="ECO:0000256" key="1">
    <source>
        <dbReference type="SAM" id="Phobius"/>
    </source>
</evidence>